<dbReference type="InterPro" id="IPR001387">
    <property type="entry name" value="Cro/C1-type_HTH"/>
</dbReference>
<dbReference type="Pfam" id="PF01381">
    <property type="entry name" value="HTH_3"/>
    <property type="match status" value="1"/>
</dbReference>
<name>T1A501_9ZZZZ</name>
<dbReference type="EMBL" id="AUZZ01004783">
    <property type="protein sequence ID" value="EQD51998.1"/>
    <property type="molecule type" value="Genomic_DNA"/>
</dbReference>
<gene>
    <name evidence="2" type="ORF">B2A_06731</name>
</gene>
<accession>T1A501</accession>
<dbReference type="GO" id="GO:0003677">
    <property type="term" value="F:DNA binding"/>
    <property type="evidence" value="ECO:0007669"/>
    <property type="project" value="InterPro"/>
</dbReference>
<dbReference type="SMART" id="SM00530">
    <property type="entry name" value="HTH_XRE"/>
    <property type="match status" value="1"/>
</dbReference>
<dbReference type="InterPro" id="IPR010982">
    <property type="entry name" value="Lambda_DNA-bd_dom_sf"/>
</dbReference>
<sequence length="112" mass="12508">MCLKCLITYMWKLIKPPEALKQLGSRLREVRLSQGLTQRELAALAGVARNSVARLEDSGSGRTDTLLRVLGALNILGRLDAVLPEATPSPLLMLKRSASLKPRLRVRHKRKR</sequence>
<comment type="caution">
    <text evidence="2">The sequence shown here is derived from an EMBL/GenBank/DDBJ whole genome shotgun (WGS) entry which is preliminary data.</text>
</comment>
<protein>
    <submittedName>
        <fullName evidence="2">Transcriptional regulator, XRE family</fullName>
    </submittedName>
</protein>
<dbReference type="PROSITE" id="PS50943">
    <property type="entry name" value="HTH_CROC1"/>
    <property type="match status" value="1"/>
</dbReference>
<evidence type="ECO:0000259" key="1">
    <source>
        <dbReference type="PROSITE" id="PS50943"/>
    </source>
</evidence>
<feature type="domain" description="HTH cro/C1-type" evidence="1">
    <location>
        <begin position="27"/>
        <end position="79"/>
    </location>
</feature>
<reference evidence="2" key="1">
    <citation type="submission" date="2013-08" db="EMBL/GenBank/DDBJ databases">
        <authorList>
            <person name="Mendez C."/>
            <person name="Richter M."/>
            <person name="Ferrer M."/>
            <person name="Sanchez J."/>
        </authorList>
    </citation>
    <scope>NUCLEOTIDE SEQUENCE</scope>
</reference>
<dbReference type="Gene3D" id="1.10.260.40">
    <property type="entry name" value="lambda repressor-like DNA-binding domains"/>
    <property type="match status" value="1"/>
</dbReference>
<proteinExistence type="predicted"/>
<dbReference type="CDD" id="cd00093">
    <property type="entry name" value="HTH_XRE"/>
    <property type="match status" value="1"/>
</dbReference>
<organism evidence="2">
    <name type="scientific">mine drainage metagenome</name>
    <dbReference type="NCBI Taxonomy" id="410659"/>
    <lineage>
        <taxon>unclassified sequences</taxon>
        <taxon>metagenomes</taxon>
        <taxon>ecological metagenomes</taxon>
    </lineage>
</organism>
<dbReference type="AlphaFoldDB" id="T1A501"/>
<reference evidence="2" key="2">
    <citation type="journal article" date="2014" name="ISME J.">
        <title>Microbial stratification in low pH oxic and suboxic macroscopic growths along an acid mine drainage.</title>
        <authorList>
            <person name="Mendez-Garcia C."/>
            <person name="Mesa V."/>
            <person name="Sprenger R.R."/>
            <person name="Richter M."/>
            <person name="Diez M.S."/>
            <person name="Solano J."/>
            <person name="Bargiela R."/>
            <person name="Golyshina O.V."/>
            <person name="Manteca A."/>
            <person name="Ramos J.L."/>
            <person name="Gallego J.R."/>
            <person name="Llorente I."/>
            <person name="Martins Dos Santos V.A."/>
            <person name="Jensen O.N."/>
            <person name="Pelaez A.I."/>
            <person name="Sanchez J."/>
            <person name="Ferrer M."/>
        </authorList>
    </citation>
    <scope>NUCLEOTIDE SEQUENCE</scope>
</reference>
<evidence type="ECO:0000313" key="2">
    <source>
        <dbReference type="EMBL" id="EQD51998.1"/>
    </source>
</evidence>
<dbReference type="SUPFAM" id="SSF47413">
    <property type="entry name" value="lambda repressor-like DNA-binding domains"/>
    <property type="match status" value="1"/>
</dbReference>